<sequence length="157" mass="17666">MKFLASKDTAPTPLLRQLMMAVTVAILLYLLLDIVLHSYLIGLSPQAAAQTLYGNEEAFIEPILFETLLLQVHIDLFMALVALLILVAVYLRMKHKEKVRKTMLHSLFLAALAAPLLLIAAYFGGSFWLYGWVGAFFIWHLLALFVGTVVLKRLFMS</sequence>
<dbReference type="AlphaFoldDB" id="A0A1W1E9H5"/>
<feature type="transmembrane region" description="Helical" evidence="1">
    <location>
        <begin position="103"/>
        <end position="123"/>
    </location>
</feature>
<reference evidence="2" key="1">
    <citation type="submission" date="2016-10" db="EMBL/GenBank/DDBJ databases">
        <authorList>
            <person name="de Groot N.N."/>
        </authorList>
    </citation>
    <scope>NUCLEOTIDE SEQUENCE</scope>
</reference>
<keyword evidence="1" id="KW-0812">Transmembrane</keyword>
<gene>
    <name evidence="2" type="ORF">MNB_SV-4-919</name>
</gene>
<keyword evidence="1" id="KW-1133">Transmembrane helix</keyword>
<evidence type="ECO:0000313" key="2">
    <source>
        <dbReference type="EMBL" id="SFV90594.1"/>
    </source>
</evidence>
<feature type="transmembrane region" description="Helical" evidence="1">
    <location>
        <begin position="63"/>
        <end position="91"/>
    </location>
</feature>
<accession>A0A1W1E9H5</accession>
<organism evidence="2">
    <name type="scientific">hydrothermal vent metagenome</name>
    <dbReference type="NCBI Taxonomy" id="652676"/>
    <lineage>
        <taxon>unclassified sequences</taxon>
        <taxon>metagenomes</taxon>
        <taxon>ecological metagenomes</taxon>
    </lineage>
</organism>
<keyword evidence="1" id="KW-0472">Membrane</keyword>
<evidence type="ECO:0000256" key="1">
    <source>
        <dbReference type="SAM" id="Phobius"/>
    </source>
</evidence>
<protein>
    <submittedName>
        <fullName evidence="2">Uncharacterized protein</fullName>
    </submittedName>
</protein>
<name>A0A1W1E9H5_9ZZZZ</name>
<dbReference type="EMBL" id="FPIB01000017">
    <property type="protein sequence ID" value="SFV90594.1"/>
    <property type="molecule type" value="Genomic_DNA"/>
</dbReference>
<feature type="transmembrane region" description="Helical" evidence="1">
    <location>
        <begin position="129"/>
        <end position="151"/>
    </location>
</feature>
<proteinExistence type="predicted"/>
<feature type="transmembrane region" description="Helical" evidence="1">
    <location>
        <begin position="21"/>
        <end position="43"/>
    </location>
</feature>